<reference evidence="2" key="1">
    <citation type="submission" date="2020-06" db="EMBL/GenBank/DDBJ databases">
        <title>WGS assembly of Ceratodon purpureus strain R40.</title>
        <authorList>
            <person name="Carey S.B."/>
            <person name="Jenkins J."/>
            <person name="Shu S."/>
            <person name="Lovell J.T."/>
            <person name="Sreedasyam A."/>
            <person name="Maumus F."/>
            <person name="Tiley G.P."/>
            <person name="Fernandez-Pozo N."/>
            <person name="Barry K."/>
            <person name="Chen C."/>
            <person name="Wang M."/>
            <person name="Lipzen A."/>
            <person name="Daum C."/>
            <person name="Saski C.A."/>
            <person name="Payton A.C."/>
            <person name="Mcbreen J.C."/>
            <person name="Conrad R.E."/>
            <person name="Kollar L.M."/>
            <person name="Olsson S."/>
            <person name="Huttunen S."/>
            <person name="Landis J.B."/>
            <person name="Wickett N.J."/>
            <person name="Johnson M.G."/>
            <person name="Rensing S.A."/>
            <person name="Grimwood J."/>
            <person name="Schmutz J."/>
            <person name="Mcdaniel S.F."/>
        </authorList>
    </citation>
    <scope>NUCLEOTIDE SEQUENCE</scope>
    <source>
        <strain evidence="2">R40</strain>
    </source>
</reference>
<feature type="compositionally biased region" description="Polar residues" evidence="1">
    <location>
        <begin position="8"/>
        <end position="33"/>
    </location>
</feature>
<dbReference type="Proteomes" id="UP000822688">
    <property type="component" value="Chromosome 1"/>
</dbReference>
<organism evidence="2 3">
    <name type="scientific">Ceratodon purpureus</name>
    <name type="common">Fire moss</name>
    <name type="synonym">Dicranum purpureum</name>
    <dbReference type="NCBI Taxonomy" id="3225"/>
    <lineage>
        <taxon>Eukaryota</taxon>
        <taxon>Viridiplantae</taxon>
        <taxon>Streptophyta</taxon>
        <taxon>Embryophyta</taxon>
        <taxon>Bryophyta</taxon>
        <taxon>Bryophytina</taxon>
        <taxon>Bryopsida</taxon>
        <taxon>Dicranidae</taxon>
        <taxon>Pseudoditrichales</taxon>
        <taxon>Ditrichaceae</taxon>
        <taxon>Ceratodon</taxon>
    </lineage>
</organism>
<feature type="region of interest" description="Disordered" evidence="1">
    <location>
        <begin position="1"/>
        <end position="33"/>
    </location>
</feature>
<comment type="caution">
    <text evidence="2">The sequence shown here is derived from an EMBL/GenBank/DDBJ whole genome shotgun (WGS) entry which is preliminary data.</text>
</comment>
<proteinExistence type="predicted"/>
<dbReference type="EMBL" id="CM026421">
    <property type="protein sequence ID" value="KAG0590312.1"/>
    <property type="molecule type" value="Genomic_DNA"/>
</dbReference>
<gene>
    <name evidence="2" type="ORF">KC19_1G088900</name>
</gene>
<protein>
    <submittedName>
        <fullName evidence="2">Uncharacterized protein</fullName>
    </submittedName>
</protein>
<keyword evidence="3" id="KW-1185">Reference proteome</keyword>
<evidence type="ECO:0000313" key="2">
    <source>
        <dbReference type="EMBL" id="KAG0590312.1"/>
    </source>
</evidence>
<evidence type="ECO:0000313" key="3">
    <source>
        <dbReference type="Proteomes" id="UP000822688"/>
    </source>
</evidence>
<evidence type="ECO:0000256" key="1">
    <source>
        <dbReference type="SAM" id="MobiDB-lite"/>
    </source>
</evidence>
<sequence length="80" mass="8874">MAVAKTLEPSQGFSAASPSPQVTGFRSAPARNSSLPCRRVLARPLPLQCLRQAFAFHMHRHFKFYSAVIACVREPMSVCR</sequence>
<name>A0A8T0J506_CERPU</name>
<dbReference type="AlphaFoldDB" id="A0A8T0J506"/>
<accession>A0A8T0J506</accession>